<accession>A0A517Q9C9</accession>
<keyword evidence="4" id="KW-1185">Reference proteome</keyword>
<organism evidence="3 4">
    <name type="scientific">Gimesia panareensis</name>
    <dbReference type="NCBI Taxonomy" id="2527978"/>
    <lineage>
        <taxon>Bacteria</taxon>
        <taxon>Pseudomonadati</taxon>
        <taxon>Planctomycetota</taxon>
        <taxon>Planctomycetia</taxon>
        <taxon>Planctomycetales</taxon>
        <taxon>Planctomycetaceae</taxon>
        <taxon>Gimesia</taxon>
    </lineage>
</organism>
<gene>
    <name evidence="3" type="ORF">Enr10x_35720</name>
</gene>
<evidence type="ECO:0000256" key="1">
    <source>
        <dbReference type="SAM" id="MobiDB-lite"/>
    </source>
</evidence>
<feature type="region of interest" description="Disordered" evidence="1">
    <location>
        <begin position="107"/>
        <end position="151"/>
    </location>
</feature>
<name>A0A518A8S6_9PLAN</name>
<sequence length="207" mass="22884" precursor="true">MNRNLICLILCCGMITLMSTSAQAQVVRIQQPIVQQFSAGTTVTVPDRGTALLGGISSGRMHSRQFGPFRRGSIYGQEFQSSTSSVSVYIHDFEAMDRYLLNSAPQSMRQTTASDPSDHWRNQLLSPAPQDPPGSSALQKQRTAETKARTQARARRFYELGKQAEQKHDTPNIAILHYTAAAKYGSLPAQQRLKELKSRSASVTPQD</sequence>
<evidence type="ECO:0000313" key="4">
    <source>
        <dbReference type="Proteomes" id="UP000315647"/>
    </source>
</evidence>
<evidence type="ECO:0000313" key="3">
    <source>
        <dbReference type="EMBL" id="QDT28232.1"/>
    </source>
</evidence>
<accession>A0A518A8S6</accession>
<keyword evidence="2" id="KW-0732">Signal</keyword>
<proteinExistence type="predicted"/>
<dbReference type="EMBL" id="CP037421">
    <property type="protein sequence ID" value="QDT28232.1"/>
    <property type="molecule type" value="Genomic_DNA"/>
</dbReference>
<dbReference type="AlphaFoldDB" id="A0A518A8S6"/>
<reference evidence="3 4" key="1">
    <citation type="submission" date="2019-03" db="EMBL/GenBank/DDBJ databases">
        <title>Deep-cultivation of Planctomycetes and their phenomic and genomic characterization uncovers novel biology.</title>
        <authorList>
            <person name="Wiegand S."/>
            <person name="Jogler M."/>
            <person name="Boedeker C."/>
            <person name="Pinto D."/>
            <person name="Vollmers J."/>
            <person name="Rivas-Marin E."/>
            <person name="Kohn T."/>
            <person name="Peeters S.H."/>
            <person name="Heuer A."/>
            <person name="Rast P."/>
            <person name="Oberbeckmann S."/>
            <person name="Bunk B."/>
            <person name="Jeske O."/>
            <person name="Meyerdierks A."/>
            <person name="Storesund J.E."/>
            <person name="Kallscheuer N."/>
            <person name="Luecker S."/>
            <person name="Lage O.M."/>
            <person name="Pohl T."/>
            <person name="Merkel B.J."/>
            <person name="Hornburger P."/>
            <person name="Mueller R.-W."/>
            <person name="Bruemmer F."/>
            <person name="Labrenz M."/>
            <person name="Spormann A.M."/>
            <person name="Op den Camp H."/>
            <person name="Overmann J."/>
            <person name="Amann R."/>
            <person name="Jetten M.S.M."/>
            <person name="Mascher T."/>
            <person name="Medema M.H."/>
            <person name="Devos D.P."/>
            <person name="Kaster A.-K."/>
            <person name="Ovreas L."/>
            <person name="Rohde M."/>
            <person name="Galperin M.Y."/>
            <person name="Jogler C."/>
        </authorList>
    </citation>
    <scope>NUCLEOTIDE SEQUENCE [LARGE SCALE GENOMIC DNA]</scope>
    <source>
        <strain evidence="3 4">Enr10</strain>
    </source>
</reference>
<feature type="signal peptide" evidence="2">
    <location>
        <begin position="1"/>
        <end position="24"/>
    </location>
</feature>
<protein>
    <submittedName>
        <fullName evidence="3">Uncharacterized protein</fullName>
    </submittedName>
</protein>
<dbReference type="Proteomes" id="UP000315647">
    <property type="component" value="Chromosome"/>
</dbReference>
<evidence type="ECO:0000256" key="2">
    <source>
        <dbReference type="SAM" id="SignalP"/>
    </source>
</evidence>
<feature type="chain" id="PRO_5043501300" evidence="2">
    <location>
        <begin position="25"/>
        <end position="207"/>
    </location>
</feature>